<name>H1VFG3_COLHI</name>
<reference evidence="2" key="1">
    <citation type="journal article" date="2012" name="Nat. Genet.">
        <title>Lifestyle transitions in plant pathogenic Colletotrichum fungi deciphered by genome and transcriptome analyses.</title>
        <authorList>
            <person name="O'Connell R.J."/>
            <person name="Thon M.R."/>
            <person name="Hacquard S."/>
            <person name="Amyotte S.G."/>
            <person name="Kleemann J."/>
            <person name="Torres M.F."/>
            <person name="Damm U."/>
            <person name="Buiate E.A."/>
            <person name="Epstein L."/>
            <person name="Alkan N."/>
            <person name="Altmueller J."/>
            <person name="Alvarado-Balderrama L."/>
            <person name="Bauser C.A."/>
            <person name="Becker C."/>
            <person name="Birren B.W."/>
            <person name="Chen Z."/>
            <person name="Choi J."/>
            <person name="Crouch J.A."/>
            <person name="Duvick J.P."/>
            <person name="Farman M.A."/>
            <person name="Gan P."/>
            <person name="Heiman D."/>
            <person name="Henrissat B."/>
            <person name="Howard R.J."/>
            <person name="Kabbage M."/>
            <person name="Koch C."/>
            <person name="Kracher B."/>
            <person name="Kubo Y."/>
            <person name="Law A.D."/>
            <person name="Lebrun M.-H."/>
            <person name="Lee Y.-H."/>
            <person name="Miyara I."/>
            <person name="Moore N."/>
            <person name="Neumann U."/>
            <person name="Nordstroem K."/>
            <person name="Panaccione D.G."/>
            <person name="Panstruga R."/>
            <person name="Place M."/>
            <person name="Proctor R.H."/>
            <person name="Prusky D."/>
            <person name="Rech G."/>
            <person name="Reinhardt R."/>
            <person name="Rollins J.A."/>
            <person name="Rounsley S."/>
            <person name="Schardl C.L."/>
            <person name="Schwartz D.C."/>
            <person name="Shenoy N."/>
            <person name="Shirasu K."/>
            <person name="Sikhakolli U.R."/>
            <person name="Stueber K."/>
            <person name="Sukno S.A."/>
            <person name="Sweigard J.A."/>
            <person name="Takano Y."/>
            <person name="Takahara H."/>
            <person name="Trail F."/>
            <person name="van der Does H.C."/>
            <person name="Voll L.M."/>
            <person name="Will I."/>
            <person name="Young S."/>
            <person name="Zeng Q."/>
            <person name="Zhang J."/>
            <person name="Zhou S."/>
            <person name="Dickman M.B."/>
            <person name="Schulze-Lefert P."/>
            <person name="Ver Loren van Themaat E."/>
            <person name="Ma L.-J."/>
            <person name="Vaillancourt L.J."/>
        </authorList>
    </citation>
    <scope>NUCLEOTIDE SEQUENCE [LARGE SCALE GENOMIC DNA]</scope>
    <source>
        <strain evidence="2">IMI 349063</strain>
    </source>
</reference>
<protein>
    <submittedName>
        <fullName evidence="1">Uncharacterized protein</fullName>
    </submittedName>
</protein>
<dbReference type="Proteomes" id="UP000007174">
    <property type="component" value="Unassembled WGS sequence"/>
</dbReference>
<dbReference type="HOGENOM" id="CLU_2757643_0_0_1"/>
<organism evidence="1 2">
    <name type="scientific">Colletotrichum higginsianum (strain IMI 349063)</name>
    <name type="common">Crucifer anthracnose fungus</name>
    <dbReference type="NCBI Taxonomy" id="759273"/>
    <lineage>
        <taxon>Eukaryota</taxon>
        <taxon>Fungi</taxon>
        <taxon>Dikarya</taxon>
        <taxon>Ascomycota</taxon>
        <taxon>Pezizomycotina</taxon>
        <taxon>Sordariomycetes</taxon>
        <taxon>Hypocreomycetidae</taxon>
        <taxon>Glomerellales</taxon>
        <taxon>Glomerellaceae</taxon>
        <taxon>Colletotrichum</taxon>
        <taxon>Colletotrichum destructivum species complex</taxon>
    </lineage>
</organism>
<proteinExistence type="predicted"/>
<accession>H1VFG3</accession>
<evidence type="ECO:0000313" key="2">
    <source>
        <dbReference type="Proteomes" id="UP000007174"/>
    </source>
</evidence>
<sequence length="70" mass="8011">MWCGRKALAGLAQAITARLDQTRIAPFALLQGLWRHACKPSYPFRSLVVQNPVLRDGVFRLRVCLRRSYP</sequence>
<gene>
    <name evidence="1" type="ORF">CH063_09924</name>
</gene>
<dbReference type="EMBL" id="CACQ02003242">
    <property type="protein sequence ID" value="CCF38966.1"/>
    <property type="molecule type" value="Genomic_DNA"/>
</dbReference>
<dbReference type="AlphaFoldDB" id="H1VFG3"/>
<evidence type="ECO:0000313" key="1">
    <source>
        <dbReference type="EMBL" id="CCF38966.1"/>
    </source>
</evidence>